<accession>A0A0E9VK76</accession>
<reference evidence="1" key="2">
    <citation type="journal article" date="2015" name="Fish Shellfish Immunol.">
        <title>Early steps in the European eel (Anguilla anguilla)-Vibrio vulnificus interaction in the gills: Role of the RtxA13 toxin.</title>
        <authorList>
            <person name="Callol A."/>
            <person name="Pajuelo D."/>
            <person name="Ebbesson L."/>
            <person name="Teles M."/>
            <person name="MacKenzie S."/>
            <person name="Amaro C."/>
        </authorList>
    </citation>
    <scope>NUCLEOTIDE SEQUENCE</scope>
</reference>
<proteinExistence type="predicted"/>
<organism evidence="1">
    <name type="scientific">Anguilla anguilla</name>
    <name type="common">European freshwater eel</name>
    <name type="synonym">Muraena anguilla</name>
    <dbReference type="NCBI Taxonomy" id="7936"/>
    <lineage>
        <taxon>Eukaryota</taxon>
        <taxon>Metazoa</taxon>
        <taxon>Chordata</taxon>
        <taxon>Craniata</taxon>
        <taxon>Vertebrata</taxon>
        <taxon>Euteleostomi</taxon>
        <taxon>Actinopterygii</taxon>
        <taxon>Neopterygii</taxon>
        <taxon>Teleostei</taxon>
        <taxon>Anguilliformes</taxon>
        <taxon>Anguillidae</taxon>
        <taxon>Anguilla</taxon>
    </lineage>
</organism>
<protein>
    <submittedName>
        <fullName evidence="1">Uncharacterized protein</fullName>
    </submittedName>
</protein>
<reference evidence="1" key="1">
    <citation type="submission" date="2014-11" db="EMBL/GenBank/DDBJ databases">
        <authorList>
            <person name="Amaro Gonzalez C."/>
        </authorList>
    </citation>
    <scope>NUCLEOTIDE SEQUENCE</scope>
</reference>
<name>A0A0E9VK76_ANGAN</name>
<dbReference type="EMBL" id="GBXM01030038">
    <property type="protein sequence ID" value="JAH78539.1"/>
    <property type="molecule type" value="Transcribed_RNA"/>
</dbReference>
<dbReference type="AlphaFoldDB" id="A0A0E9VK76"/>
<sequence>MTISPTRTKILMKRASAPMLVKLHGPPLSQWDPTRHVTT</sequence>
<evidence type="ECO:0000313" key="1">
    <source>
        <dbReference type="EMBL" id="JAH78539.1"/>
    </source>
</evidence>